<dbReference type="PANTHER" id="PTHR12542">
    <property type="entry name" value="EXOCYST COMPLEX PROTEIN EXO70"/>
    <property type="match status" value="1"/>
</dbReference>
<evidence type="ECO:0000256" key="3">
    <source>
        <dbReference type="RuleBase" id="RU365026"/>
    </source>
</evidence>
<dbReference type="AlphaFoldDB" id="A0AAE1JRJ2"/>
<name>A0AAE1JRJ2_9FABA</name>
<feature type="compositionally biased region" description="Polar residues" evidence="4">
    <location>
        <begin position="1"/>
        <end position="18"/>
    </location>
</feature>
<dbReference type="GO" id="GO:0005546">
    <property type="term" value="F:phosphatidylinositol-4,5-bisphosphate binding"/>
    <property type="evidence" value="ECO:0007669"/>
    <property type="project" value="InterPro"/>
</dbReference>
<feature type="region of interest" description="Disordered" evidence="4">
    <location>
        <begin position="403"/>
        <end position="422"/>
    </location>
</feature>
<dbReference type="GO" id="GO:0006887">
    <property type="term" value="P:exocytosis"/>
    <property type="evidence" value="ECO:0007669"/>
    <property type="project" value="UniProtKB-KW"/>
</dbReference>
<dbReference type="Gene3D" id="1.20.1280.170">
    <property type="entry name" value="Exocyst complex component Exo70"/>
    <property type="match status" value="1"/>
</dbReference>
<dbReference type="EMBL" id="JAWXYG010000005">
    <property type="protein sequence ID" value="KAK4272938.1"/>
    <property type="molecule type" value="Genomic_DNA"/>
</dbReference>
<protein>
    <recommendedName>
        <fullName evidence="3">Exocyst subunit Exo70 family protein</fullName>
    </recommendedName>
</protein>
<evidence type="ECO:0000256" key="2">
    <source>
        <dbReference type="ARBA" id="ARBA00022448"/>
    </source>
</evidence>
<comment type="caution">
    <text evidence="6">The sequence shown here is derived from an EMBL/GenBank/DDBJ whole genome shotgun (WGS) entry which is preliminary data.</text>
</comment>
<dbReference type="PANTHER" id="PTHR12542:SF38">
    <property type="entry name" value="EXOCYST SUBUNIT EXO70 FAMILY PROTEIN"/>
    <property type="match status" value="1"/>
</dbReference>
<keyword evidence="2 3" id="KW-0813">Transport</keyword>
<gene>
    <name evidence="6" type="ORF">QN277_021425</name>
</gene>
<feature type="region of interest" description="Disordered" evidence="4">
    <location>
        <begin position="1"/>
        <end position="35"/>
    </location>
</feature>
<organism evidence="6 7">
    <name type="scientific">Acacia crassicarpa</name>
    <name type="common">northern wattle</name>
    <dbReference type="NCBI Taxonomy" id="499986"/>
    <lineage>
        <taxon>Eukaryota</taxon>
        <taxon>Viridiplantae</taxon>
        <taxon>Streptophyta</taxon>
        <taxon>Embryophyta</taxon>
        <taxon>Tracheophyta</taxon>
        <taxon>Spermatophyta</taxon>
        <taxon>Magnoliopsida</taxon>
        <taxon>eudicotyledons</taxon>
        <taxon>Gunneridae</taxon>
        <taxon>Pentapetalae</taxon>
        <taxon>rosids</taxon>
        <taxon>fabids</taxon>
        <taxon>Fabales</taxon>
        <taxon>Fabaceae</taxon>
        <taxon>Caesalpinioideae</taxon>
        <taxon>mimosoid clade</taxon>
        <taxon>Acacieae</taxon>
        <taxon>Acacia</taxon>
    </lineage>
</organism>
<feature type="domain" description="Exocyst complex subunit Exo70 C-terminal" evidence="5">
    <location>
        <begin position="232"/>
        <end position="597"/>
    </location>
</feature>
<evidence type="ECO:0000256" key="4">
    <source>
        <dbReference type="SAM" id="MobiDB-lite"/>
    </source>
</evidence>
<dbReference type="SUPFAM" id="SSF74788">
    <property type="entry name" value="Cullin repeat-like"/>
    <property type="match status" value="1"/>
</dbReference>
<accession>A0AAE1JRJ2</accession>
<feature type="compositionally biased region" description="Low complexity" evidence="4">
    <location>
        <begin position="129"/>
        <end position="139"/>
    </location>
</feature>
<feature type="compositionally biased region" description="Pro residues" evidence="4">
    <location>
        <begin position="21"/>
        <end position="33"/>
    </location>
</feature>
<comment type="function">
    <text evidence="3">Component of the exocyst complex.</text>
</comment>
<evidence type="ECO:0000256" key="1">
    <source>
        <dbReference type="ARBA" id="ARBA00006756"/>
    </source>
</evidence>
<keyword evidence="3" id="KW-0653">Protein transport</keyword>
<dbReference type="GO" id="GO:0015031">
    <property type="term" value="P:protein transport"/>
    <property type="evidence" value="ECO:0007669"/>
    <property type="project" value="UniProtKB-KW"/>
</dbReference>
<dbReference type="InterPro" id="IPR016159">
    <property type="entry name" value="Cullin_repeat-like_dom_sf"/>
</dbReference>
<comment type="similarity">
    <text evidence="1 3">Belongs to the EXO70 family.</text>
</comment>
<evidence type="ECO:0000313" key="7">
    <source>
        <dbReference type="Proteomes" id="UP001293593"/>
    </source>
</evidence>
<keyword evidence="3" id="KW-0268">Exocytosis</keyword>
<proteinExistence type="inferred from homology"/>
<keyword evidence="7" id="KW-1185">Reference proteome</keyword>
<evidence type="ECO:0000259" key="5">
    <source>
        <dbReference type="Pfam" id="PF03081"/>
    </source>
</evidence>
<feature type="region of interest" description="Disordered" evidence="4">
    <location>
        <begin position="129"/>
        <end position="158"/>
    </location>
</feature>
<reference evidence="6" key="1">
    <citation type="submission" date="2023-10" db="EMBL/GenBank/DDBJ databases">
        <title>Chromosome-level genome of the transformable northern wattle, Acacia crassicarpa.</title>
        <authorList>
            <person name="Massaro I."/>
            <person name="Sinha N.R."/>
            <person name="Poethig S."/>
            <person name="Leichty A.R."/>
        </authorList>
    </citation>
    <scope>NUCLEOTIDE SEQUENCE</scope>
    <source>
        <strain evidence="6">Acra3RX</strain>
        <tissue evidence="6">Leaf</tissue>
    </source>
</reference>
<evidence type="ECO:0000313" key="6">
    <source>
        <dbReference type="EMBL" id="KAK4272938.1"/>
    </source>
</evidence>
<dbReference type="GO" id="GO:0000145">
    <property type="term" value="C:exocyst"/>
    <property type="evidence" value="ECO:0007669"/>
    <property type="project" value="InterPro"/>
</dbReference>
<dbReference type="Pfam" id="PF20669">
    <property type="entry name" value="Exo70_N"/>
    <property type="match status" value="1"/>
</dbReference>
<sequence>MRSLCNQPRTLSFSTISGHSPPGPPSVPSPPPSSAAASCFEEAQALILKWDSATSSYAAVTSLFHHDKTEAHHYIRRVNQLHQLMHSLDSHTLVQAQNLMQMAMKRLQKEFYQILSMYRAHLDPESVSVRSSRTSISTSDCDETDDGSPEHDIQEAGHSISEAESVSFVAMESLRSIAECMISCGYAKECLSVYVSIRKSIISEGVYRLNVDKLSSSKIHKMDWEALELKIKSWLEAVNISVRTLFNGERILSDHVFGASQSIRESCFAEISCDGATCLFRLPELVAKTKKPSPVKIFRMLDMYSALSALGPEIESIFSFDSTSAIRSQVLTSLVRLSESVRTMLLEFESTIKKHSSRSSVSDGGVHPLTTQAMSYLSLLADYDNTLPPHMFADWPLPPNSPSPSLLETSRDSSESDNSSWAPPSFSARIAWLILVLLCKLDSKAAHYKDASLGYLFLANNVHHVMDRVCNSNLQVVLGCEWIQKHEAKIKWFLKNYEKAAWGDVISSLPENPKAAVSPVEAKQIFEKFNFYFEKAYRKQNSFVVADQTLKDEITGSIARKLVPVYREFYDTHKILVGSWREMREYVRFTPEDVASYASNLFFARTTSSS</sequence>
<dbReference type="InterPro" id="IPR004140">
    <property type="entry name" value="Exo70"/>
</dbReference>
<dbReference type="Proteomes" id="UP001293593">
    <property type="component" value="Unassembled WGS sequence"/>
</dbReference>
<dbReference type="InterPro" id="IPR046364">
    <property type="entry name" value="Exo70_C"/>
</dbReference>
<dbReference type="Pfam" id="PF03081">
    <property type="entry name" value="Exo70_C"/>
    <property type="match status" value="1"/>
</dbReference>